<reference evidence="1" key="1">
    <citation type="journal article" date="2023" name="bioRxiv">
        <title>Improved chromosome-level genome assembly for marigold (Tagetes erecta).</title>
        <authorList>
            <person name="Jiang F."/>
            <person name="Yuan L."/>
            <person name="Wang S."/>
            <person name="Wang H."/>
            <person name="Xu D."/>
            <person name="Wang A."/>
            <person name="Fan W."/>
        </authorList>
    </citation>
    <scope>NUCLEOTIDE SEQUENCE</scope>
    <source>
        <strain evidence="1">WSJ</strain>
        <tissue evidence="1">Leaf</tissue>
    </source>
</reference>
<sequence>MKNNTHDRRRWTEATWSFDLGFVEEEARALLKWIGRLGRIRFNGEGDCGSAKWQCVVSCLSQLLEEGIKNTPHRIATHLGLDRRIGNTHV</sequence>
<dbReference type="AlphaFoldDB" id="A0AAD8P1Y5"/>
<protein>
    <submittedName>
        <fullName evidence="1">Uncharacterized protein</fullName>
    </submittedName>
</protein>
<evidence type="ECO:0000313" key="2">
    <source>
        <dbReference type="Proteomes" id="UP001229421"/>
    </source>
</evidence>
<dbReference type="EMBL" id="JAUHHV010000003">
    <property type="protein sequence ID" value="KAK1429107.1"/>
    <property type="molecule type" value="Genomic_DNA"/>
</dbReference>
<name>A0AAD8P1Y5_TARER</name>
<accession>A0AAD8P1Y5</accession>
<comment type="caution">
    <text evidence="1">The sequence shown here is derived from an EMBL/GenBank/DDBJ whole genome shotgun (WGS) entry which is preliminary data.</text>
</comment>
<dbReference type="Proteomes" id="UP001229421">
    <property type="component" value="Unassembled WGS sequence"/>
</dbReference>
<keyword evidence="2" id="KW-1185">Reference proteome</keyword>
<gene>
    <name evidence="1" type="ORF">QVD17_11309</name>
</gene>
<evidence type="ECO:0000313" key="1">
    <source>
        <dbReference type="EMBL" id="KAK1429107.1"/>
    </source>
</evidence>
<organism evidence="1 2">
    <name type="scientific">Tagetes erecta</name>
    <name type="common">African marigold</name>
    <dbReference type="NCBI Taxonomy" id="13708"/>
    <lineage>
        <taxon>Eukaryota</taxon>
        <taxon>Viridiplantae</taxon>
        <taxon>Streptophyta</taxon>
        <taxon>Embryophyta</taxon>
        <taxon>Tracheophyta</taxon>
        <taxon>Spermatophyta</taxon>
        <taxon>Magnoliopsida</taxon>
        <taxon>eudicotyledons</taxon>
        <taxon>Gunneridae</taxon>
        <taxon>Pentapetalae</taxon>
        <taxon>asterids</taxon>
        <taxon>campanulids</taxon>
        <taxon>Asterales</taxon>
        <taxon>Asteraceae</taxon>
        <taxon>Asteroideae</taxon>
        <taxon>Heliantheae alliance</taxon>
        <taxon>Tageteae</taxon>
        <taxon>Tagetes</taxon>
    </lineage>
</organism>
<proteinExistence type="predicted"/>